<dbReference type="PANTHER" id="PTHR36116:SF1">
    <property type="entry name" value="UPF0060 MEMBRANE PROTEIN YNFA"/>
    <property type="match status" value="1"/>
</dbReference>
<dbReference type="Proteomes" id="UP001305521">
    <property type="component" value="Chromosome"/>
</dbReference>
<dbReference type="InterPro" id="IPR037185">
    <property type="entry name" value="EmrE-like"/>
</dbReference>
<dbReference type="EMBL" id="CP137852">
    <property type="protein sequence ID" value="WPB84022.1"/>
    <property type="molecule type" value="Genomic_DNA"/>
</dbReference>
<organism evidence="6 7">
    <name type="scientific">Sediminicoccus rosea</name>
    <dbReference type="NCBI Taxonomy" id="1225128"/>
    <lineage>
        <taxon>Bacteria</taxon>
        <taxon>Pseudomonadati</taxon>
        <taxon>Pseudomonadota</taxon>
        <taxon>Alphaproteobacteria</taxon>
        <taxon>Acetobacterales</taxon>
        <taxon>Roseomonadaceae</taxon>
        <taxon>Sediminicoccus</taxon>
    </lineage>
</organism>
<evidence type="ECO:0000313" key="7">
    <source>
        <dbReference type="Proteomes" id="UP001305521"/>
    </source>
</evidence>
<keyword evidence="2 5" id="KW-0812">Transmembrane</keyword>
<keyword evidence="7" id="KW-1185">Reference proteome</keyword>
<dbReference type="InterPro" id="IPR003844">
    <property type="entry name" value="UPF0060"/>
</dbReference>
<evidence type="ECO:0000256" key="1">
    <source>
        <dbReference type="ARBA" id="ARBA00022475"/>
    </source>
</evidence>
<dbReference type="PANTHER" id="PTHR36116">
    <property type="entry name" value="UPF0060 MEMBRANE PROTEIN YNFA"/>
    <property type="match status" value="1"/>
</dbReference>
<comment type="similarity">
    <text evidence="5">Belongs to the UPF0060 family.</text>
</comment>
<gene>
    <name evidence="6" type="ORF">R9Z33_18200</name>
</gene>
<dbReference type="HAMAP" id="MF_00010">
    <property type="entry name" value="UPF0060"/>
    <property type="match status" value="1"/>
</dbReference>
<dbReference type="Pfam" id="PF02694">
    <property type="entry name" value="UPF0060"/>
    <property type="match status" value="1"/>
</dbReference>
<name>A0ABZ0PEX0_9PROT</name>
<accession>A0ABZ0PEX0</accession>
<evidence type="ECO:0000256" key="3">
    <source>
        <dbReference type="ARBA" id="ARBA00022989"/>
    </source>
</evidence>
<keyword evidence="1 5" id="KW-1003">Cell membrane</keyword>
<evidence type="ECO:0000256" key="5">
    <source>
        <dbReference type="HAMAP-Rule" id="MF_00010"/>
    </source>
</evidence>
<reference evidence="6 7" key="1">
    <citation type="submission" date="2023-11" db="EMBL/GenBank/DDBJ databases">
        <title>Arctic aerobic anoxygenic photoheterotroph Sediminicoccus rosea KRV36 adapts its photosynthesis to long days of polar summer.</title>
        <authorList>
            <person name="Tomasch J."/>
            <person name="Kopejtka K."/>
            <person name="Bily T."/>
            <person name="Gardiner A.T."/>
            <person name="Gardian Z."/>
            <person name="Shivaramu S."/>
            <person name="Koblizek M."/>
            <person name="Engelhardt F."/>
            <person name="Kaftan D."/>
        </authorList>
    </citation>
    <scope>NUCLEOTIDE SEQUENCE [LARGE SCALE GENOMIC DNA]</scope>
    <source>
        <strain evidence="6 7">R-30</strain>
    </source>
</reference>
<sequence>MGTWLVFALAALFEIAGCFAFWAVLRQGASLLWLVPGGAALFAFAWLLTLVPGEIAAGRAFAAYGGIYVAATLAWLMLAEGLRPTAWDLAGVTLCLAGTAVILAGAMRA</sequence>
<dbReference type="NCBIfam" id="NF002586">
    <property type="entry name" value="PRK02237.1"/>
    <property type="match status" value="1"/>
</dbReference>
<evidence type="ECO:0000256" key="2">
    <source>
        <dbReference type="ARBA" id="ARBA00022692"/>
    </source>
</evidence>
<keyword evidence="4 5" id="KW-0472">Membrane</keyword>
<feature type="transmembrane region" description="Helical" evidence="5">
    <location>
        <begin position="61"/>
        <end position="79"/>
    </location>
</feature>
<feature type="transmembrane region" description="Helical" evidence="5">
    <location>
        <begin position="85"/>
        <end position="106"/>
    </location>
</feature>
<protein>
    <submittedName>
        <fullName evidence="6">YnfA family protein</fullName>
    </submittedName>
</protein>
<keyword evidence="3 5" id="KW-1133">Transmembrane helix</keyword>
<dbReference type="SUPFAM" id="SSF103481">
    <property type="entry name" value="Multidrug resistance efflux transporter EmrE"/>
    <property type="match status" value="1"/>
</dbReference>
<comment type="subcellular location">
    <subcellularLocation>
        <location evidence="5">Cell membrane</location>
        <topology evidence="5">Multi-pass membrane protein</topology>
    </subcellularLocation>
</comment>
<evidence type="ECO:0000256" key="4">
    <source>
        <dbReference type="ARBA" id="ARBA00023136"/>
    </source>
</evidence>
<feature type="transmembrane region" description="Helical" evidence="5">
    <location>
        <begin position="30"/>
        <end position="49"/>
    </location>
</feature>
<proteinExistence type="inferred from homology"/>
<dbReference type="RefSeq" id="WP_318647979.1">
    <property type="nucleotide sequence ID" value="NZ_CP137852.1"/>
</dbReference>
<evidence type="ECO:0000313" key="6">
    <source>
        <dbReference type="EMBL" id="WPB84022.1"/>
    </source>
</evidence>